<reference evidence="13 14" key="1">
    <citation type="journal article" date="2024" name="IMA Fungus">
        <title>Apiospora arundinis, a panoply of carbohydrate-active enzymes and secondary metabolites.</title>
        <authorList>
            <person name="Sorensen T."/>
            <person name="Petersen C."/>
            <person name="Muurmann A.T."/>
            <person name="Christiansen J.V."/>
            <person name="Brundto M.L."/>
            <person name="Overgaard C.K."/>
            <person name="Boysen A.T."/>
            <person name="Wollenberg R.D."/>
            <person name="Larsen T.O."/>
            <person name="Sorensen J.L."/>
            <person name="Nielsen K.L."/>
            <person name="Sondergaard T.E."/>
        </authorList>
    </citation>
    <scope>NUCLEOTIDE SEQUENCE [LARGE SCALE GENOMIC DNA]</scope>
    <source>
        <strain evidence="13 14">AAU 773</strain>
    </source>
</reference>
<name>A0ABR2IU16_9PEZI</name>
<dbReference type="SMART" id="SM00382">
    <property type="entry name" value="AAA"/>
    <property type="match status" value="1"/>
</dbReference>
<evidence type="ECO:0000256" key="6">
    <source>
        <dbReference type="ARBA" id="ARBA00022771"/>
    </source>
</evidence>
<dbReference type="CDD" id="cd00009">
    <property type="entry name" value="AAA"/>
    <property type="match status" value="1"/>
</dbReference>
<comment type="caution">
    <text evidence="13">The sequence shown here is derived from an EMBL/GenBank/DDBJ whole genome shotgun (WGS) entry which is preliminary data.</text>
</comment>
<evidence type="ECO:0000259" key="12">
    <source>
        <dbReference type="PROSITE" id="PS50016"/>
    </source>
</evidence>
<protein>
    <recommendedName>
        <fullName evidence="3">Origin recognition complex subunit 4</fullName>
    </recommendedName>
</protein>
<feature type="compositionally biased region" description="Low complexity" evidence="11">
    <location>
        <begin position="58"/>
        <end position="77"/>
    </location>
</feature>
<feature type="compositionally biased region" description="Acidic residues" evidence="11">
    <location>
        <begin position="364"/>
        <end position="375"/>
    </location>
</feature>
<dbReference type="InterPro" id="IPR019787">
    <property type="entry name" value="Znf_PHD-finger"/>
</dbReference>
<dbReference type="CDD" id="cd15492">
    <property type="entry name" value="PHD_BRPF_JADE_like"/>
    <property type="match status" value="1"/>
</dbReference>
<feature type="compositionally biased region" description="Basic residues" evidence="11">
    <location>
        <begin position="314"/>
        <end position="324"/>
    </location>
</feature>
<dbReference type="Gene3D" id="3.40.50.300">
    <property type="entry name" value="P-loop containing nucleotide triphosphate hydrolases"/>
    <property type="match status" value="1"/>
</dbReference>
<evidence type="ECO:0000256" key="9">
    <source>
        <dbReference type="ARBA" id="ARBA00023242"/>
    </source>
</evidence>
<evidence type="ECO:0000256" key="10">
    <source>
        <dbReference type="PROSITE-ProRule" id="PRU00146"/>
    </source>
</evidence>
<dbReference type="PANTHER" id="PTHR12087">
    <property type="entry name" value="ORIGIN RECOGNITION COMPLEX SUBUNIT 4"/>
    <property type="match status" value="1"/>
</dbReference>
<dbReference type="InterPro" id="IPR003959">
    <property type="entry name" value="ATPase_AAA_core"/>
</dbReference>
<dbReference type="SUPFAM" id="SSF57903">
    <property type="entry name" value="FYVE/PHD zinc finger"/>
    <property type="match status" value="1"/>
</dbReference>
<keyword evidence="9" id="KW-0539">Nucleus</keyword>
<feature type="compositionally biased region" description="Polar residues" evidence="11">
    <location>
        <begin position="292"/>
        <end position="303"/>
    </location>
</feature>
<keyword evidence="6 10" id="KW-0863">Zinc-finger</keyword>
<evidence type="ECO:0000313" key="13">
    <source>
        <dbReference type="EMBL" id="KAK8868173.1"/>
    </source>
</evidence>
<dbReference type="Pfam" id="PF14629">
    <property type="entry name" value="ORC4_C"/>
    <property type="match status" value="1"/>
</dbReference>
<gene>
    <name evidence="13" type="ORF">PGQ11_006751</name>
</gene>
<organism evidence="13 14">
    <name type="scientific">Apiospora arundinis</name>
    <dbReference type="NCBI Taxonomy" id="335852"/>
    <lineage>
        <taxon>Eukaryota</taxon>
        <taxon>Fungi</taxon>
        <taxon>Dikarya</taxon>
        <taxon>Ascomycota</taxon>
        <taxon>Pezizomycotina</taxon>
        <taxon>Sordariomycetes</taxon>
        <taxon>Xylariomycetidae</taxon>
        <taxon>Amphisphaeriales</taxon>
        <taxon>Apiosporaceae</taxon>
        <taxon>Apiospora</taxon>
    </lineage>
</organism>
<dbReference type="InterPro" id="IPR001965">
    <property type="entry name" value="Znf_PHD"/>
</dbReference>
<dbReference type="SUPFAM" id="SSF52540">
    <property type="entry name" value="P-loop containing nucleoside triphosphate hydrolases"/>
    <property type="match status" value="1"/>
</dbReference>
<dbReference type="PROSITE" id="PS50016">
    <property type="entry name" value="ZF_PHD_2"/>
    <property type="match status" value="1"/>
</dbReference>
<dbReference type="Gene3D" id="3.30.40.10">
    <property type="entry name" value="Zinc/RING finger domain, C3HC4 (zinc finger)"/>
    <property type="match status" value="1"/>
</dbReference>
<dbReference type="PANTHER" id="PTHR12087:SF0">
    <property type="entry name" value="ORIGIN RECOGNITION COMPLEX SUBUNIT 4"/>
    <property type="match status" value="1"/>
</dbReference>
<dbReference type="InterPro" id="IPR019786">
    <property type="entry name" value="Zinc_finger_PHD-type_CS"/>
</dbReference>
<accession>A0ABR2IU16</accession>
<dbReference type="SMART" id="SM00249">
    <property type="entry name" value="PHD"/>
    <property type="match status" value="1"/>
</dbReference>
<dbReference type="InterPro" id="IPR003593">
    <property type="entry name" value="AAA+_ATPase"/>
</dbReference>
<evidence type="ECO:0000256" key="7">
    <source>
        <dbReference type="ARBA" id="ARBA00022833"/>
    </source>
</evidence>
<evidence type="ECO:0000256" key="5">
    <source>
        <dbReference type="ARBA" id="ARBA00022723"/>
    </source>
</evidence>
<dbReference type="InterPro" id="IPR027417">
    <property type="entry name" value="P-loop_NTPase"/>
</dbReference>
<dbReference type="Proteomes" id="UP001390339">
    <property type="component" value="Unassembled WGS sequence"/>
</dbReference>
<evidence type="ECO:0000256" key="4">
    <source>
        <dbReference type="ARBA" id="ARBA00022705"/>
    </source>
</evidence>
<sequence>MAPEPVSTRRKRTRPQDVQDEAGSTAPSTDSELAVKKRKLNGPETTSSSAPEEPPAAPTTTRSSARGTSQRASARTAGVTKQPKNGAVTNPGVKSITPAVKAAKVPKSQPQPPKARTAVKARAIDPQRSAKTIYDVPDSGDELELQSTEEKNGKSSRSASRTSKQANGVSKGGPGSGRPVPSKGKSTVTEDEPEGKQQPTKRVRSRPAKITQAEEDDESDRIGDIGAPVVKTSTTIKPAAKKPTVKAAVKPAVKAAVKPVVKAAAKPAAKPAVKPVALKNVKPAVKQSVLNKSQAWLQDSPSKGSPAPKGILTPRHKKASRPRKNVAFDSGSKKPTEEVFFEDLPSTIKASRLKASNEPKDKEESEDDEEQSAEDNEICVICSKPDSEAPNEILFCEHCDKGFHQKCYGIPVIPEDDWFCKDCLQEDVLPGNQDSVQVSVVSRVATECPDIPNFDRHLKSMQRVLLDRCSGSRRVRLKGQDEAYDKTYQLVEQTVLAGEGNSMMIIGARGCGKTLLVETIVADLAAENTESFHVIRLSGFIHTDDKLALKEIWRQLGKEMEVEDDLNKTSNYADTLASLLALLSHPSEITGTDEGVTSKSVVFVIDEFDLFATHARQTLLYNLFDIAQARKAPIAVLGLTTRIDVVESLEKRVKSRFSHRYVHLSLPKSVPAYWDICRQGLVIEEEDLESEGLDVKLEGFEEFRRWWEARIEVLRETPSFQDHLDYHFYTSKTAAALFTSLIMPLSTLSPSCLDLKMSSTNLERISLEAPDSKQHLMAALSDLELAMLIAAARLDIVAHTDTVNFAMAYDEYSSQMGKQRVQSAGSGMLALGAGGRVWGRGIAGLAWERLASLGLLIPAGIGGRSNSAHGGLEGKMFKLDVVLEEIPGAVELPGFLTKWCTQI</sequence>
<feature type="domain" description="PHD-type" evidence="12">
    <location>
        <begin position="376"/>
        <end position="426"/>
    </location>
</feature>
<evidence type="ECO:0000256" key="3">
    <source>
        <dbReference type="ARBA" id="ARBA00019083"/>
    </source>
</evidence>
<dbReference type="PROSITE" id="PS01359">
    <property type="entry name" value="ZF_PHD_1"/>
    <property type="match status" value="1"/>
</dbReference>
<evidence type="ECO:0000313" key="14">
    <source>
        <dbReference type="Proteomes" id="UP001390339"/>
    </source>
</evidence>
<keyword evidence="14" id="KW-1185">Reference proteome</keyword>
<keyword evidence="7" id="KW-0862">Zinc</keyword>
<evidence type="ECO:0000256" key="2">
    <source>
        <dbReference type="ARBA" id="ARBA00005334"/>
    </source>
</evidence>
<comment type="similarity">
    <text evidence="2">Belongs to the ORC4 family.</text>
</comment>
<feature type="region of interest" description="Disordered" evidence="11">
    <location>
        <begin position="351"/>
        <end position="375"/>
    </location>
</feature>
<dbReference type="InterPro" id="IPR013083">
    <property type="entry name" value="Znf_RING/FYVE/PHD"/>
</dbReference>
<keyword evidence="5" id="KW-0479">Metal-binding</keyword>
<comment type="subcellular location">
    <subcellularLocation>
        <location evidence="1">Nucleus</location>
    </subcellularLocation>
</comment>
<evidence type="ECO:0000256" key="8">
    <source>
        <dbReference type="ARBA" id="ARBA00023125"/>
    </source>
</evidence>
<evidence type="ECO:0000256" key="11">
    <source>
        <dbReference type="SAM" id="MobiDB-lite"/>
    </source>
</evidence>
<dbReference type="EMBL" id="JAPCWZ010000004">
    <property type="protein sequence ID" value="KAK8868173.1"/>
    <property type="molecule type" value="Genomic_DNA"/>
</dbReference>
<keyword evidence="8" id="KW-0238">DNA-binding</keyword>
<feature type="region of interest" description="Disordered" evidence="11">
    <location>
        <begin position="292"/>
        <end position="332"/>
    </location>
</feature>
<dbReference type="Pfam" id="PF00628">
    <property type="entry name" value="PHD"/>
    <property type="match status" value="1"/>
</dbReference>
<feature type="region of interest" description="Disordered" evidence="11">
    <location>
        <begin position="1"/>
        <end position="228"/>
    </location>
</feature>
<keyword evidence="4" id="KW-0235">DNA replication</keyword>
<feature type="compositionally biased region" description="Polar residues" evidence="11">
    <location>
        <begin position="155"/>
        <end position="168"/>
    </location>
</feature>
<dbReference type="InterPro" id="IPR032705">
    <property type="entry name" value="ORC4_C"/>
</dbReference>
<proteinExistence type="inferred from homology"/>
<dbReference type="InterPro" id="IPR011011">
    <property type="entry name" value="Znf_FYVE_PHD"/>
</dbReference>
<dbReference type="InterPro" id="IPR016527">
    <property type="entry name" value="ORC4"/>
</dbReference>
<evidence type="ECO:0000256" key="1">
    <source>
        <dbReference type="ARBA" id="ARBA00004123"/>
    </source>
</evidence>
<dbReference type="Pfam" id="PF00004">
    <property type="entry name" value="AAA"/>
    <property type="match status" value="1"/>
</dbReference>